<evidence type="ECO:0000256" key="3">
    <source>
        <dbReference type="SAM" id="SignalP"/>
    </source>
</evidence>
<keyword evidence="2" id="KW-0472">Membrane</keyword>
<dbReference type="Gene3D" id="3.10.100.10">
    <property type="entry name" value="Mannose-Binding Protein A, subunit A"/>
    <property type="match status" value="1"/>
</dbReference>
<dbReference type="Proteomes" id="UP000663824">
    <property type="component" value="Unassembled WGS sequence"/>
</dbReference>
<evidence type="ECO:0000313" key="5">
    <source>
        <dbReference type="EMBL" id="CAF1919776.1"/>
    </source>
</evidence>
<feature type="signal peptide" evidence="3">
    <location>
        <begin position="1"/>
        <end position="20"/>
    </location>
</feature>
<accession>A0A816KSG9</accession>
<feature type="transmembrane region" description="Helical" evidence="2">
    <location>
        <begin position="222"/>
        <end position="244"/>
    </location>
</feature>
<keyword evidence="2" id="KW-0812">Transmembrane</keyword>
<dbReference type="EMBL" id="CAJNRE010000114">
    <property type="protein sequence ID" value="CAF1919776.1"/>
    <property type="molecule type" value="Genomic_DNA"/>
</dbReference>
<feature type="domain" description="C-type lectin" evidence="4">
    <location>
        <begin position="38"/>
        <end position="155"/>
    </location>
</feature>
<keyword evidence="2" id="KW-1133">Transmembrane helix</keyword>
<comment type="caution">
    <text evidence="5">The sequence shown here is derived from an EMBL/GenBank/DDBJ whole genome shotgun (WGS) entry which is preliminary data.</text>
</comment>
<evidence type="ECO:0000256" key="2">
    <source>
        <dbReference type="SAM" id="Phobius"/>
    </source>
</evidence>
<feature type="transmembrane region" description="Helical" evidence="2">
    <location>
        <begin position="328"/>
        <end position="351"/>
    </location>
</feature>
<feature type="region of interest" description="Disordered" evidence="1">
    <location>
        <begin position="373"/>
        <end position="405"/>
    </location>
</feature>
<feature type="compositionally biased region" description="Polar residues" evidence="1">
    <location>
        <begin position="382"/>
        <end position="400"/>
    </location>
</feature>
<gene>
    <name evidence="5" type="ORF">MBJ925_LOCUS1771</name>
</gene>
<protein>
    <recommendedName>
        <fullName evidence="4">C-type lectin domain-containing protein</fullName>
    </recommendedName>
</protein>
<evidence type="ECO:0000259" key="4">
    <source>
        <dbReference type="PROSITE" id="PS50041"/>
    </source>
</evidence>
<dbReference type="PROSITE" id="PS50041">
    <property type="entry name" value="C_TYPE_LECTIN_2"/>
    <property type="match status" value="1"/>
</dbReference>
<name>A0A816KSG9_9BILA</name>
<feature type="chain" id="PRO_5032576765" description="C-type lectin domain-containing protein" evidence="3">
    <location>
        <begin position="21"/>
        <end position="509"/>
    </location>
</feature>
<dbReference type="InterPro" id="IPR016186">
    <property type="entry name" value="C-type_lectin-like/link_sf"/>
</dbReference>
<sequence>MGLSKLLLLVFLFKMNYIEGVEIQCLDLYSANNGTDLCYYNTNNSYSWSDAYNQCLSSTGDGILIQIFSTDQFNLLKNINIDGARLFWLGANNFASFSDSHWHWLDGSIVDSSVITWCPNSTYGTSIGTQCAAYDSILQCVNNYFCDILLPAPCVSATSGIDQRAKISLISQSKATSLCVSSSTGAYANWWTYSLLILNWFMLFCFLLYLCDRFTINKNTLLLISIFAILSFILIIIYAILWIVQYQDIIKIPLAIVIIGCIAIVLIYADLFLILNDRTRVHRFMACMIFILLTIVVELFLMLGLILCIAYCSQYITLSSSILDKDISASVLASIVAIVSVLFNTGILHLLENDGYNRINVVQPNHTNRISRGLAPTPAQAPISTTNSRHPSQANAQINHHPTYPVAPLKQHDRIERATSPVDERILNEFYADRPKDVHQYSLEGRQYFVYEGTNLTDIESYRRDLTQAMLLQESQGLIDAINRAKNSAYASDLSDEIHQAQALATKLA</sequence>
<proteinExistence type="predicted"/>
<dbReference type="InterPro" id="IPR001304">
    <property type="entry name" value="C-type_lectin-like"/>
</dbReference>
<feature type="transmembrane region" description="Helical" evidence="2">
    <location>
        <begin position="190"/>
        <end position="210"/>
    </location>
</feature>
<feature type="transmembrane region" description="Helical" evidence="2">
    <location>
        <begin position="250"/>
        <end position="275"/>
    </location>
</feature>
<evidence type="ECO:0000256" key="1">
    <source>
        <dbReference type="SAM" id="MobiDB-lite"/>
    </source>
</evidence>
<organism evidence="5 6">
    <name type="scientific">Rotaria magnacalcarata</name>
    <dbReference type="NCBI Taxonomy" id="392030"/>
    <lineage>
        <taxon>Eukaryota</taxon>
        <taxon>Metazoa</taxon>
        <taxon>Spiralia</taxon>
        <taxon>Gnathifera</taxon>
        <taxon>Rotifera</taxon>
        <taxon>Eurotatoria</taxon>
        <taxon>Bdelloidea</taxon>
        <taxon>Philodinida</taxon>
        <taxon>Philodinidae</taxon>
        <taxon>Rotaria</taxon>
    </lineage>
</organism>
<dbReference type="SUPFAM" id="SSF56436">
    <property type="entry name" value="C-type lectin-like"/>
    <property type="match status" value="1"/>
</dbReference>
<evidence type="ECO:0000313" key="6">
    <source>
        <dbReference type="Proteomes" id="UP000663824"/>
    </source>
</evidence>
<feature type="transmembrane region" description="Helical" evidence="2">
    <location>
        <begin position="287"/>
        <end position="316"/>
    </location>
</feature>
<reference evidence="5" key="1">
    <citation type="submission" date="2021-02" db="EMBL/GenBank/DDBJ databases">
        <authorList>
            <person name="Nowell W R."/>
        </authorList>
    </citation>
    <scope>NUCLEOTIDE SEQUENCE</scope>
</reference>
<dbReference type="CDD" id="cd00037">
    <property type="entry name" value="CLECT"/>
    <property type="match status" value="1"/>
</dbReference>
<dbReference type="AlphaFoldDB" id="A0A816KSG9"/>
<keyword evidence="3" id="KW-0732">Signal</keyword>
<dbReference type="InterPro" id="IPR016187">
    <property type="entry name" value="CTDL_fold"/>
</dbReference>